<gene>
    <name evidence="6" type="ORF">ACFPRA_10600</name>
</gene>
<evidence type="ECO:0000256" key="1">
    <source>
        <dbReference type="ARBA" id="ARBA00023015"/>
    </source>
</evidence>
<dbReference type="Pfam" id="PF01614">
    <property type="entry name" value="IclR_C"/>
    <property type="match status" value="1"/>
</dbReference>
<dbReference type="Gene3D" id="1.10.10.10">
    <property type="entry name" value="Winged helix-like DNA-binding domain superfamily/Winged helix DNA-binding domain"/>
    <property type="match status" value="1"/>
</dbReference>
<keyword evidence="1" id="KW-0805">Transcription regulation</keyword>
<dbReference type="PROSITE" id="PS51078">
    <property type="entry name" value="ICLR_ED"/>
    <property type="match status" value="1"/>
</dbReference>
<dbReference type="InterPro" id="IPR036390">
    <property type="entry name" value="WH_DNA-bd_sf"/>
</dbReference>
<comment type="caution">
    <text evidence="6">The sequence shown here is derived from an EMBL/GenBank/DDBJ whole genome shotgun (WGS) entry which is preliminary data.</text>
</comment>
<dbReference type="InterPro" id="IPR029016">
    <property type="entry name" value="GAF-like_dom_sf"/>
</dbReference>
<evidence type="ECO:0000259" key="4">
    <source>
        <dbReference type="PROSITE" id="PS51077"/>
    </source>
</evidence>
<feature type="domain" description="IclR-ED" evidence="5">
    <location>
        <begin position="68"/>
        <end position="251"/>
    </location>
</feature>
<dbReference type="InterPro" id="IPR014757">
    <property type="entry name" value="Tscrpt_reg_IclR_C"/>
</dbReference>
<name>A0ABW0TIS3_9BACL</name>
<dbReference type="Proteomes" id="UP001596109">
    <property type="component" value="Unassembled WGS sequence"/>
</dbReference>
<evidence type="ECO:0000259" key="5">
    <source>
        <dbReference type="PROSITE" id="PS51078"/>
    </source>
</evidence>
<evidence type="ECO:0000256" key="3">
    <source>
        <dbReference type="ARBA" id="ARBA00023163"/>
    </source>
</evidence>
<dbReference type="InterPro" id="IPR005471">
    <property type="entry name" value="Tscrpt_reg_IclR_N"/>
</dbReference>
<evidence type="ECO:0000313" key="6">
    <source>
        <dbReference type="EMBL" id="MFC5589339.1"/>
    </source>
</evidence>
<dbReference type="EMBL" id="JBHSNO010000005">
    <property type="protein sequence ID" value="MFC5589339.1"/>
    <property type="molecule type" value="Genomic_DNA"/>
</dbReference>
<keyword evidence="3" id="KW-0804">Transcription</keyword>
<proteinExistence type="predicted"/>
<protein>
    <submittedName>
        <fullName evidence="6">IclR family transcriptional regulator</fullName>
    </submittedName>
</protein>
<dbReference type="SMART" id="SM00346">
    <property type="entry name" value="HTH_ICLR"/>
    <property type="match status" value="1"/>
</dbReference>
<reference evidence="7" key="1">
    <citation type="journal article" date="2019" name="Int. J. Syst. Evol. Microbiol.">
        <title>The Global Catalogue of Microorganisms (GCM) 10K type strain sequencing project: providing services to taxonomists for standard genome sequencing and annotation.</title>
        <authorList>
            <consortium name="The Broad Institute Genomics Platform"/>
            <consortium name="The Broad Institute Genome Sequencing Center for Infectious Disease"/>
            <person name="Wu L."/>
            <person name="Ma J."/>
        </authorList>
    </citation>
    <scope>NUCLEOTIDE SEQUENCE [LARGE SCALE GENOMIC DNA]</scope>
    <source>
        <strain evidence="7">CGMCC 4.1434</strain>
    </source>
</reference>
<accession>A0ABW0TIS3</accession>
<dbReference type="SUPFAM" id="SSF55781">
    <property type="entry name" value="GAF domain-like"/>
    <property type="match status" value="1"/>
</dbReference>
<dbReference type="RefSeq" id="WP_381433858.1">
    <property type="nucleotide sequence ID" value="NZ_JBHSNO010000005.1"/>
</dbReference>
<organism evidence="6 7">
    <name type="scientific">Sporosarcina soli</name>
    <dbReference type="NCBI Taxonomy" id="334736"/>
    <lineage>
        <taxon>Bacteria</taxon>
        <taxon>Bacillati</taxon>
        <taxon>Bacillota</taxon>
        <taxon>Bacilli</taxon>
        <taxon>Bacillales</taxon>
        <taxon>Caryophanaceae</taxon>
        <taxon>Sporosarcina</taxon>
    </lineage>
</organism>
<dbReference type="InterPro" id="IPR050707">
    <property type="entry name" value="HTH_MetabolicPath_Reg"/>
</dbReference>
<keyword evidence="2" id="KW-0238">DNA-binding</keyword>
<dbReference type="Pfam" id="PF09339">
    <property type="entry name" value="HTH_IclR"/>
    <property type="match status" value="1"/>
</dbReference>
<sequence>MSKPIQSVDRALTILEMFNERNAELGILEVSERMGLPKSTVHGIIKTLVMRGYLIQNSETKRYKLGIRLFELGNTVSKGLDIKEKAGPYLKEVFSQTGETVHLVQLENNEAFYVDKHESDSALRMYSQVGRKAPLYCTGVGKAILAHLDKEMQLAILQSTKMEAYTEKTILDKNVILEELEKIKERGYATDDEEIEMGLFCVAAPIFDSNNRVIGSVSTAGPKFRFTEEKIEIAKQCIREAARSISREMGSTK</sequence>
<evidence type="ECO:0000313" key="7">
    <source>
        <dbReference type="Proteomes" id="UP001596109"/>
    </source>
</evidence>
<dbReference type="SUPFAM" id="SSF46785">
    <property type="entry name" value="Winged helix' DNA-binding domain"/>
    <property type="match status" value="1"/>
</dbReference>
<dbReference type="InterPro" id="IPR036388">
    <property type="entry name" value="WH-like_DNA-bd_sf"/>
</dbReference>
<keyword evidence="7" id="KW-1185">Reference proteome</keyword>
<evidence type="ECO:0000256" key="2">
    <source>
        <dbReference type="ARBA" id="ARBA00023125"/>
    </source>
</evidence>
<dbReference type="PROSITE" id="PS51077">
    <property type="entry name" value="HTH_ICLR"/>
    <property type="match status" value="1"/>
</dbReference>
<dbReference type="PANTHER" id="PTHR30136:SF24">
    <property type="entry name" value="HTH-TYPE TRANSCRIPTIONAL REPRESSOR ALLR"/>
    <property type="match status" value="1"/>
</dbReference>
<dbReference type="PANTHER" id="PTHR30136">
    <property type="entry name" value="HELIX-TURN-HELIX TRANSCRIPTIONAL REGULATOR, ICLR FAMILY"/>
    <property type="match status" value="1"/>
</dbReference>
<feature type="domain" description="HTH iclR-type" evidence="4">
    <location>
        <begin position="5"/>
        <end position="67"/>
    </location>
</feature>
<dbReference type="Gene3D" id="3.30.450.40">
    <property type="match status" value="1"/>
</dbReference>